<organism evidence="2 3">
    <name type="scientific">Aestuariibaculum sediminum</name>
    <dbReference type="NCBI Taxonomy" id="2770637"/>
    <lineage>
        <taxon>Bacteria</taxon>
        <taxon>Pseudomonadati</taxon>
        <taxon>Bacteroidota</taxon>
        <taxon>Flavobacteriia</taxon>
        <taxon>Flavobacteriales</taxon>
        <taxon>Flavobacteriaceae</taxon>
    </lineage>
</organism>
<evidence type="ECO:0000256" key="1">
    <source>
        <dbReference type="SAM" id="Phobius"/>
    </source>
</evidence>
<dbReference type="RefSeq" id="WP_188228752.1">
    <property type="nucleotide sequence ID" value="NZ_JACVXB010000001.1"/>
</dbReference>
<comment type="caution">
    <text evidence="2">The sequence shown here is derived from an EMBL/GenBank/DDBJ whole genome shotgun (WGS) entry which is preliminary data.</text>
</comment>
<dbReference type="Proteomes" id="UP000600588">
    <property type="component" value="Unassembled WGS sequence"/>
</dbReference>
<protein>
    <submittedName>
        <fullName evidence="2">Uncharacterized protein</fullName>
    </submittedName>
</protein>
<dbReference type="AlphaFoldDB" id="A0A8J6UET2"/>
<feature type="transmembrane region" description="Helical" evidence="1">
    <location>
        <begin position="93"/>
        <end position="114"/>
    </location>
</feature>
<gene>
    <name evidence="2" type="ORF">ICJ83_02390</name>
</gene>
<accession>A0A8J6UET2</accession>
<evidence type="ECO:0000313" key="2">
    <source>
        <dbReference type="EMBL" id="MBD0830971.1"/>
    </source>
</evidence>
<keyword evidence="3" id="KW-1185">Reference proteome</keyword>
<name>A0A8J6UET2_9FLAO</name>
<sequence length="115" mass="13307">MAEQYITIKSVGLNNNCPECYSNKGLKLTFKQRFVETSFYKSITPEIKYEMDCSTCNSHIYPVKWTDDIERVFEYHKRAFTPKQASRHLKKSSWLAISLGIILVLVGFATVLYIA</sequence>
<keyword evidence="1" id="KW-1133">Transmembrane helix</keyword>
<keyword evidence="1" id="KW-0472">Membrane</keyword>
<keyword evidence="1" id="KW-0812">Transmembrane</keyword>
<reference evidence="2 3" key="1">
    <citation type="submission" date="2020-09" db="EMBL/GenBank/DDBJ databases">
        <title>TT11 complete genome.</title>
        <authorList>
            <person name="Wu Z."/>
        </authorList>
    </citation>
    <scope>NUCLEOTIDE SEQUENCE [LARGE SCALE GENOMIC DNA]</scope>
    <source>
        <strain evidence="2 3">TT11</strain>
    </source>
</reference>
<evidence type="ECO:0000313" key="3">
    <source>
        <dbReference type="Proteomes" id="UP000600588"/>
    </source>
</evidence>
<dbReference type="EMBL" id="JACVXB010000001">
    <property type="protein sequence ID" value="MBD0830971.1"/>
    <property type="molecule type" value="Genomic_DNA"/>
</dbReference>
<proteinExistence type="predicted"/>